<keyword evidence="2" id="KW-1185">Reference proteome</keyword>
<protein>
    <submittedName>
        <fullName evidence="1">Uncharacterized protein</fullName>
    </submittedName>
</protein>
<dbReference type="AlphaFoldDB" id="A0AA86VG97"/>
<sequence length="152" mass="16953">MKRKILLVFEPKKSFCELSVVNLACGRGSLSEYWSRMNILQESFLRDNGGGIAKPTCCCTNAVPKREQFAKKPKISEPNRTSDRSGVMANCFVSYGGAYTEKPHLSWEPCSPGTQIHGTRMSMLPLSSRGLIKGWFSGSFDYQYESPKKLVG</sequence>
<evidence type="ECO:0000313" key="1">
    <source>
        <dbReference type="EMBL" id="CAJ1962203.1"/>
    </source>
</evidence>
<reference evidence="1" key="1">
    <citation type="submission" date="2023-10" db="EMBL/GenBank/DDBJ databases">
        <authorList>
            <person name="Domelevo Entfellner J.-B."/>
        </authorList>
    </citation>
    <scope>NUCLEOTIDE SEQUENCE</scope>
</reference>
<gene>
    <name evidence="1" type="ORF">AYBTSS11_LOCUS19121</name>
</gene>
<name>A0AA86VG97_9FABA</name>
<accession>A0AA86VG97</accession>
<organism evidence="1 2">
    <name type="scientific">Sphenostylis stenocarpa</name>
    <dbReference type="NCBI Taxonomy" id="92480"/>
    <lineage>
        <taxon>Eukaryota</taxon>
        <taxon>Viridiplantae</taxon>
        <taxon>Streptophyta</taxon>
        <taxon>Embryophyta</taxon>
        <taxon>Tracheophyta</taxon>
        <taxon>Spermatophyta</taxon>
        <taxon>Magnoliopsida</taxon>
        <taxon>eudicotyledons</taxon>
        <taxon>Gunneridae</taxon>
        <taxon>Pentapetalae</taxon>
        <taxon>rosids</taxon>
        <taxon>fabids</taxon>
        <taxon>Fabales</taxon>
        <taxon>Fabaceae</taxon>
        <taxon>Papilionoideae</taxon>
        <taxon>50 kb inversion clade</taxon>
        <taxon>NPAAA clade</taxon>
        <taxon>indigoferoid/millettioid clade</taxon>
        <taxon>Phaseoleae</taxon>
        <taxon>Sphenostylis</taxon>
    </lineage>
</organism>
<dbReference type="Gramene" id="rna-AYBTSS11_LOCUS19121">
    <property type="protein sequence ID" value="CAJ1962203.1"/>
    <property type="gene ID" value="gene-AYBTSS11_LOCUS19121"/>
</dbReference>
<dbReference type="Proteomes" id="UP001189624">
    <property type="component" value="Chromosome 6"/>
</dbReference>
<evidence type="ECO:0000313" key="2">
    <source>
        <dbReference type="Proteomes" id="UP001189624"/>
    </source>
</evidence>
<proteinExistence type="predicted"/>
<dbReference type="EMBL" id="OY731403">
    <property type="protein sequence ID" value="CAJ1962203.1"/>
    <property type="molecule type" value="Genomic_DNA"/>
</dbReference>